<evidence type="ECO:0000313" key="1">
    <source>
        <dbReference type="EMBL" id="KXZ49511.1"/>
    </source>
</evidence>
<reference evidence="2" key="1">
    <citation type="journal article" date="2016" name="Nat. Commun.">
        <title>The Gonium pectorale genome demonstrates co-option of cell cycle regulation during the evolution of multicellularity.</title>
        <authorList>
            <person name="Hanschen E.R."/>
            <person name="Marriage T.N."/>
            <person name="Ferris P.J."/>
            <person name="Hamaji T."/>
            <person name="Toyoda A."/>
            <person name="Fujiyama A."/>
            <person name="Neme R."/>
            <person name="Noguchi H."/>
            <person name="Minakuchi Y."/>
            <person name="Suzuki M."/>
            <person name="Kawai-Toyooka H."/>
            <person name="Smith D.R."/>
            <person name="Sparks H."/>
            <person name="Anderson J."/>
            <person name="Bakaric R."/>
            <person name="Luria V."/>
            <person name="Karger A."/>
            <person name="Kirschner M.W."/>
            <person name="Durand P.M."/>
            <person name="Michod R.E."/>
            <person name="Nozaki H."/>
            <person name="Olson B.J."/>
        </authorList>
    </citation>
    <scope>NUCLEOTIDE SEQUENCE [LARGE SCALE GENOMIC DNA]</scope>
    <source>
        <strain evidence="2">NIES-2863</strain>
    </source>
</reference>
<dbReference type="Proteomes" id="UP000075714">
    <property type="component" value="Unassembled WGS sequence"/>
</dbReference>
<comment type="caution">
    <text evidence="1">The sequence shown here is derived from an EMBL/GenBank/DDBJ whole genome shotgun (WGS) entry which is preliminary data.</text>
</comment>
<gene>
    <name evidence="1" type="ORF">GPECTOR_21g737</name>
</gene>
<evidence type="ECO:0000313" key="2">
    <source>
        <dbReference type="Proteomes" id="UP000075714"/>
    </source>
</evidence>
<organism evidence="1 2">
    <name type="scientific">Gonium pectorale</name>
    <name type="common">Green alga</name>
    <dbReference type="NCBI Taxonomy" id="33097"/>
    <lineage>
        <taxon>Eukaryota</taxon>
        <taxon>Viridiplantae</taxon>
        <taxon>Chlorophyta</taxon>
        <taxon>core chlorophytes</taxon>
        <taxon>Chlorophyceae</taxon>
        <taxon>CS clade</taxon>
        <taxon>Chlamydomonadales</taxon>
        <taxon>Volvocaceae</taxon>
        <taxon>Gonium</taxon>
    </lineage>
</organism>
<dbReference type="OrthoDB" id="522131at2759"/>
<accession>A0A150GI53</accession>
<proteinExistence type="predicted"/>
<protein>
    <submittedName>
        <fullName evidence="1">Uncharacterized protein</fullName>
    </submittedName>
</protein>
<sequence length="338" mass="37386">MWIEAQLWWTDAGHDIHTESRHFHLGACMPYNQTLKGVVTIDVLFQLHQNNEYVLREIYFLAPLPYNASGIITDTTNHKIGSTGNVSWGCPAPNSTCMQVFRIQVNTSLVPYDCVAPLRVRAESVLAEGAVANLSRGVGYVYAPELSFKVRFNNGNPACPARYEPDYVPEVPTISAGFNDFPWSYTRMSIVRDALPTSNVSGTWTIRQLQSFDQRIYNRVSPVLTPVTRSFVTCNPRFHLRDASGNPAPILGSIQLDVPDMIYQNLQIDTTKLPNGRNTLFFRSDSFLAPGTILPDTIPWLSGVRHAFSGGVPHPGGTSSAVLVFSFVVNNPPPVSTS</sequence>
<name>A0A150GI53_GONPE</name>
<dbReference type="AlphaFoldDB" id="A0A150GI53"/>
<keyword evidence="2" id="KW-1185">Reference proteome</keyword>
<dbReference type="EMBL" id="LSYV01000022">
    <property type="protein sequence ID" value="KXZ49511.1"/>
    <property type="molecule type" value="Genomic_DNA"/>
</dbReference>